<dbReference type="OrthoDB" id="6409159at2759"/>
<dbReference type="GO" id="GO:0030246">
    <property type="term" value="F:carbohydrate binding"/>
    <property type="evidence" value="ECO:0007669"/>
    <property type="project" value="InterPro"/>
</dbReference>
<dbReference type="PhylomeDB" id="A7SIM3"/>
<dbReference type="InterPro" id="IPR003172">
    <property type="entry name" value="ML_dom"/>
</dbReference>
<dbReference type="OMA" id="AHACENK"/>
<dbReference type="GO" id="GO:0006869">
    <property type="term" value="P:lipid transport"/>
    <property type="evidence" value="ECO:0000318"/>
    <property type="project" value="GO_Central"/>
</dbReference>
<feature type="domain" description="SUEL-type lectin" evidence="3">
    <location>
        <begin position="52"/>
        <end position="132"/>
    </location>
</feature>
<organism evidence="5 6">
    <name type="scientific">Nematostella vectensis</name>
    <name type="common">Starlet sea anemone</name>
    <dbReference type="NCBI Taxonomy" id="45351"/>
    <lineage>
        <taxon>Eukaryota</taxon>
        <taxon>Metazoa</taxon>
        <taxon>Cnidaria</taxon>
        <taxon>Anthozoa</taxon>
        <taxon>Hexacorallia</taxon>
        <taxon>Actiniaria</taxon>
        <taxon>Edwardsiidae</taxon>
        <taxon>Nematostella</taxon>
    </lineage>
</organism>
<dbReference type="PANTHER" id="PTHR17357:SF0">
    <property type="entry name" value="GANGLIOSIDE GM2 ACTIVATOR"/>
    <property type="match status" value="1"/>
</dbReference>
<evidence type="ECO:0008006" key="7">
    <source>
        <dbReference type="Google" id="ProtNLM"/>
    </source>
</evidence>
<dbReference type="GO" id="GO:0008047">
    <property type="term" value="F:enzyme activator activity"/>
    <property type="evidence" value="ECO:0007669"/>
    <property type="project" value="InterPro"/>
</dbReference>
<keyword evidence="6" id="KW-1185">Reference proteome</keyword>
<dbReference type="KEGG" id="nve:5507873"/>
<feature type="chain" id="PRO_5002715129" description="MD-2-related lipid-recognition domain-containing protein" evidence="2">
    <location>
        <begin position="20"/>
        <end position="299"/>
    </location>
</feature>
<dbReference type="GO" id="GO:0006689">
    <property type="term" value="P:ganglioside catabolic process"/>
    <property type="evidence" value="ECO:0000318"/>
    <property type="project" value="GO_Central"/>
</dbReference>
<feature type="domain" description="MD-2-related lipid-recognition" evidence="4">
    <location>
        <begin position="142"/>
        <end position="293"/>
    </location>
</feature>
<dbReference type="InterPro" id="IPR043159">
    <property type="entry name" value="Lectin_gal-bd_sf"/>
</dbReference>
<dbReference type="eggNOG" id="ENOG502S05S">
    <property type="taxonomic scope" value="Eukaryota"/>
</dbReference>
<sequence length="299" mass="33131">MKFTLGLLVFLSGVFLSKGFFAWKNCVKPSNESLFTVKHAHACENKAAVQLICNAGYKIAIKDAFFGHGWNYKAKCDSSWISQDCRAPEVKWRVIELCEGNRTCVIVPMQANLGVTGCRYGLKADLFVDYFCEQDPIPLDPSDTIAINSMQLTPSPLALPGTVNVSATLTIKRHLPSYTTLRLNIQKKVFGLFWLRIPCIKGMGSCDYSNFCEMIRSAAFSKCDEVMEAQGVPCDCPIPTGQFALPLQSIPVPADMLSAIPVPDWVVNGKYWVRAEFLDPFSRHLGCIEVQAEVDVSTP</sequence>
<evidence type="ECO:0000256" key="2">
    <source>
        <dbReference type="SAM" id="SignalP"/>
    </source>
</evidence>
<dbReference type="PANTHER" id="PTHR17357">
    <property type="entry name" value="GM2 GANGLIOSIDE ACTIVATOR PROTEIN"/>
    <property type="match status" value="1"/>
</dbReference>
<dbReference type="InterPro" id="IPR028996">
    <property type="entry name" value="GM2-AP"/>
</dbReference>
<dbReference type="Pfam" id="PF02221">
    <property type="entry name" value="E1_DerP2_DerF2"/>
    <property type="match status" value="1"/>
</dbReference>
<dbReference type="Gene3D" id="2.70.220.10">
    <property type="entry name" value="Ganglioside GM2 activator"/>
    <property type="match status" value="1"/>
</dbReference>
<dbReference type="CDD" id="cd22823">
    <property type="entry name" value="Gal_Rha_Lectin"/>
    <property type="match status" value="1"/>
</dbReference>
<dbReference type="SUPFAM" id="SSF63707">
    <property type="entry name" value="Ganglioside M2 (gm2) activator"/>
    <property type="match status" value="1"/>
</dbReference>
<evidence type="ECO:0000259" key="3">
    <source>
        <dbReference type="Pfam" id="PF02140"/>
    </source>
</evidence>
<dbReference type="GO" id="GO:0009898">
    <property type="term" value="C:cytoplasmic side of plasma membrane"/>
    <property type="evidence" value="ECO:0000318"/>
    <property type="project" value="GO_Central"/>
</dbReference>
<keyword evidence="1 2" id="KW-0732">Signal</keyword>
<evidence type="ECO:0000313" key="5">
    <source>
        <dbReference type="EMBL" id="EDO36431.1"/>
    </source>
</evidence>
<accession>A7SIM3</accession>
<dbReference type="Proteomes" id="UP000001593">
    <property type="component" value="Unassembled WGS sequence"/>
</dbReference>
<reference evidence="5 6" key="1">
    <citation type="journal article" date="2007" name="Science">
        <title>Sea anemone genome reveals ancestral eumetazoan gene repertoire and genomic organization.</title>
        <authorList>
            <person name="Putnam N.H."/>
            <person name="Srivastava M."/>
            <person name="Hellsten U."/>
            <person name="Dirks B."/>
            <person name="Chapman J."/>
            <person name="Salamov A."/>
            <person name="Terry A."/>
            <person name="Shapiro H."/>
            <person name="Lindquist E."/>
            <person name="Kapitonov V.V."/>
            <person name="Jurka J."/>
            <person name="Genikhovich G."/>
            <person name="Grigoriev I.V."/>
            <person name="Lucas S.M."/>
            <person name="Steele R.E."/>
            <person name="Finnerty J.R."/>
            <person name="Technau U."/>
            <person name="Martindale M.Q."/>
            <person name="Rokhsar D.S."/>
        </authorList>
    </citation>
    <scope>NUCLEOTIDE SEQUENCE [LARGE SCALE GENOMIC DNA]</scope>
    <source>
        <strain evidence="6">CH2 X CH6</strain>
    </source>
</reference>
<feature type="signal peptide" evidence="2">
    <location>
        <begin position="1"/>
        <end position="19"/>
    </location>
</feature>
<dbReference type="EMBL" id="DS469670">
    <property type="protein sequence ID" value="EDO36431.1"/>
    <property type="molecule type" value="Genomic_DNA"/>
</dbReference>
<dbReference type="AlphaFoldDB" id="A7SIM3"/>
<dbReference type="GO" id="GO:0005319">
    <property type="term" value="F:lipid transporter activity"/>
    <property type="evidence" value="ECO:0000318"/>
    <property type="project" value="GO_Central"/>
</dbReference>
<name>A7SIM3_NEMVE</name>
<gene>
    <name evidence="5" type="ORF">NEMVEDRAFT_v1g212847</name>
</gene>
<protein>
    <recommendedName>
        <fullName evidence="7">MD-2-related lipid-recognition domain-containing protein</fullName>
    </recommendedName>
</protein>
<dbReference type="InterPro" id="IPR036846">
    <property type="entry name" value="GM2-AP_sf"/>
</dbReference>
<evidence type="ECO:0000259" key="4">
    <source>
        <dbReference type="Pfam" id="PF02221"/>
    </source>
</evidence>
<evidence type="ECO:0000313" key="6">
    <source>
        <dbReference type="Proteomes" id="UP000001593"/>
    </source>
</evidence>
<dbReference type="InParanoid" id="A7SIM3"/>
<evidence type="ECO:0000256" key="1">
    <source>
        <dbReference type="ARBA" id="ARBA00022729"/>
    </source>
</evidence>
<dbReference type="STRING" id="45351.A7SIM3"/>
<dbReference type="Gene3D" id="2.60.120.740">
    <property type="match status" value="1"/>
</dbReference>
<dbReference type="InterPro" id="IPR000922">
    <property type="entry name" value="Lectin_gal-bd_dom"/>
</dbReference>
<proteinExistence type="predicted"/>
<dbReference type="HOGENOM" id="CLU_931557_0_0_1"/>
<dbReference type="Pfam" id="PF02140">
    <property type="entry name" value="SUEL_Lectin"/>
    <property type="match status" value="1"/>
</dbReference>